<keyword evidence="3" id="KW-0732">Signal</keyword>
<name>A0AAD5GA89_AMBAR</name>
<accession>A0AAD5GA89</accession>
<dbReference type="PANTHER" id="PTHR33491">
    <property type="entry name" value="OSJNBA0016N04.9 PROTEIN"/>
    <property type="match status" value="1"/>
</dbReference>
<dbReference type="InterPro" id="IPR049883">
    <property type="entry name" value="NOTCH1_EGF-like"/>
</dbReference>
<dbReference type="Proteomes" id="UP001206925">
    <property type="component" value="Unassembled WGS sequence"/>
</dbReference>
<feature type="domain" description="EGF-like" evidence="8">
    <location>
        <begin position="133"/>
        <end position="173"/>
    </location>
</feature>
<evidence type="ECO:0000259" key="8">
    <source>
        <dbReference type="SMART" id="SM00181"/>
    </source>
</evidence>
<dbReference type="Pfam" id="PF07645">
    <property type="entry name" value="EGF_CA"/>
    <property type="match status" value="1"/>
</dbReference>
<dbReference type="CDD" id="cd00054">
    <property type="entry name" value="EGF_CA"/>
    <property type="match status" value="1"/>
</dbReference>
<dbReference type="PROSITE" id="PS00010">
    <property type="entry name" value="ASX_HYDROXYL"/>
    <property type="match status" value="1"/>
</dbReference>
<dbReference type="InterPro" id="IPR000742">
    <property type="entry name" value="EGF"/>
</dbReference>
<evidence type="ECO:0000313" key="9">
    <source>
        <dbReference type="EMBL" id="KAI7733106.1"/>
    </source>
</evidence>
<dbReference type="Gene3D" id="3.30.200.20">
    <property type="entry name" value="Phosphorylase Kinase, domain 1"/>
    <property type="match status" value="1"/>
</dbReference>
<comment type="subcellular location">
    <subcellularLocation>
        <location evidence="1">Membrane</location>
        <topology evidence="1">Single-pass membrane protein</topology>
    </subcellularLocation>
</comment>
<keyword evidence="6" id="KW-1133">Transmembrane helix</keyword>
<sequence length="296" mass="31944">TGGNIAKPGCQTQCGNLTVAYPFGIGVGSGCSIDASFDLTCNTTYDPPKLFIRSGNIEIHKISDSEMWVTNFIAVRCYDQSGGVTLDNYSWTNLETTPFAFSQRNKFTVIGCDDFALITGSNGGDFSSGYINECDDKSNIRRCYGHCINTAGSYNCTCRPGYTGDAKTPDGCRPISSGSKFPVMVFTLALVFGFLATLSGVIGIFFGIRKRKLIKLREKFFEQNGGVFLKQKLNAPGTSDAVIMFSSDQLRKATDNYSEEQIIGRGGYGVVYKGYTSKCGKAFRLLFGGGGPGTSL</sequence>
<proteinExistence type="predicted"/>
<evidence type="ECO:0008006" key="11">
    <source>
        <dbReference type="Google" id="ProtNLM"/>
    </source>
</evidence>
<organism evidence="9 10">
    <name type="scientific">Ambrosia artemisiifolia</name>
    <name type="common">Common ragweed</name>
    <dbReference type="NCBI Taxonomy" id="4212"/>
    <lineage>
        <taxon>Eukaryota</taxon>
        <taxon>Viridiplantae</taxon>
        <taxon>Streptophyta</taxon>
        <taxon>Embryophyta</taxon>
        <taxon>Tracheophyta</taxon>
        <taxon>Spermatophyta</taxon>
        <taxon>Magnoliopsida</taxon>
        <taxon>eudicotyledons</taxon>
        <taxon>Gunneridae</taxon>
        <taxon>Pentapetalae</taxon>
        <taxon>asterids</taxon>
        <taxon>campanulids</taxon>
        <taxon>Asterales</taxon>
        <taxon>Asteraceae</taxon>
        <taxon>Asteroideae</taxon>
        <taxon>Heliantheae alliance</taxon>
        <taxon>Heliantheae</taxon>
        <taxon>Ambrosia</taxon>
    </lineage>
</organism>
<dbReference type="EMBL" id="JAMZMK010010091">
    <property type="protein sequence ID" value="KAI7733106.1"/>
    <property type="molecule type" value="Genomic_DNA"/>
</dbReference>
<dbReference type="GO" id="GO:0030247">
    <property type="term" value="F:polysaccharide binding"/>
    <property type="evidence" value="ECO:0007669"/>
    <property type="project" value="InterPro"/>
</dbReference>
<comment type="caution">
    <text evidence="9">The sequence shown here is derived from an EMBL/GenBank/DDBJ whole genome shotgun (WGS) entry which is preliminary data.</text>
</comment>
<dbReference type="InterPro" id="IPR011009">
    <property type="entry name" value="Kinase-like_dom_sf"/>
</dbReference>
<dbReference type="AlphaFoldDB" id="A0AAD5GA89"/>
<feature type="transmembrane region" description="Helical" evidence="6">
    <location>
        <begin position="183"/>
        <end position="208"/>
    </location>
</feature>
<dbReference type="GO" id="GO:0016020">
    <property type="term" value="C:membrane"/>
    <property type="evidence" value="ECO:0007669"/>
    <property type="project" value="UniProtKB-SubCell"/>
</dbReference>
<dbReference type="FunFam" id="2.10.25.10:FF:000038">
    <property type="entry name" value="Fibrillin 2"/>
    <property type="match status" value="1"/>
</dbReference>
<keyword evidence="2" id="KW-0245">EGF-like domain</keyword>
<evidence type="ECO:0000256" key="6">
    <source>
        <dbReference type="SAM" id="Phobius"/>
    </source>
</evidence>
<dbReference type="SMART" id="SM00181">
    <property type="entry name" value="EGF"/>
    <property type="match status" value="1"/>
</dbReference>
<evidence type="ECO:0000259" key="7">
    <source>
        <dbReference type="SMART" id="SM00179"/>
    </source>
</evidence>
<dbReference type="InterPro" id="IPR025287">
    <property type="entry name" value="WAK_GUB"/>
</dbReference>
<keyword evidence="6" id="KW-0472">Membrane</keyword>
<keyword evidence="6" id="KW-0812">Transmembrane</keyword>
<reference evidence="9" key="1">
    <citation type="submission" date="2022-06" db="EMBL/GenBank/DDBJ databases">
        <title>Uncovering the hologenomic basis of an extraordinary plant invasion.</title>
        <authorList>
            <person name="Bieker V.C."/>
            <person name="Martin M.D."/>
            <person name="Gilbert T."/>
            <person name="Hodgins K."/>
            <person name="Battlay P."/>
            <person name="Petersen B."/>
            <person name="Wilson J."/>
        </authorList>
    </citation>
    <scope>NUCLEOTIDE SEQUENCE</scope>
    <source>
        <strain evidence="9">AA19_3_7</strain>
        <tissue evidence="9">Leaf</tissue>
    </source>
</reference>
<dbReference type="Pfam" id="PF13947">
    <property type="entry name" value="GUB_WAK_bind"/>
    <property type="match status" value="1"/>
</dbReference>
<keyword evidence="10" id="KW-1185">Reference proteome</keyword>
<evidence type="ECO:0000256" key="1">
    <source>
        <dbReference type="ARBA" id="ARBA00004167"/>
    </source>
</evidence>
<gene>
    <name evidence="9" type="ORF">M8C21_010384</name>
</gene>
<dbReference type="InterPro" id="IPR001881">
    <property type="entry name" value="EGF-like_Ca-bd_dom"/>
</dbReference>
<evidence type="ECO:0000256" key="2">
    <source>
        <dbReference type="ARBA" id="ARBA00022536"/>
    </source>
</evidence>
<dbReference type="SMART" id="SM00179">
    <property type="entry name" value="EGF_CA"/>
    <property type="match status" value="1"/>
</dbReference>
<feature type="domain" description="EGF-like calcium-binding" evidence="7">
    <location>
        <begin position="131"/>
        <end position="173"/>
    </location>
</feature>
<dbReference type="SUPFAM" id="SSF57196">
    <property type="entry name" value="EGF/Laminin"/>
    <property type="match status" value="1"/>
</dbReference>
<feature type="non-terminal residue" evidence="9">
    <location>
        <position position="1"/>
    </location>
</feature>
<keyword evidence="5" id="KW-1015">Disulfide bond</keyword>
<evidence type="ECO:0000256" key="5">
    <source>
        <dbReference type="ARBA" id="ARBA00023157"/>
    </source>
</evidence>
<evidence type="ECO:0000313" key="10">
    <source>
        <dbReference type="Proteomes" id="UP001206925"/>
    </source>
</evidence>
<dbReference type="GO" id="GO:0005509">
    <property type="term" value="F:calcium ion binding"/>
    <property type="evidence" value="ECO:0007669"/>
    <property type="project" value="InterPro"/>
</dbReference>
<evidence type="ECO:0000256" key="4">
    <source>
        <dbReference type="ARBA" id="ARBA00022737"/>
    </source>
</evidence>
<dbReference type="InterPro" id="IPR000152">
    <property type="entry name" value="EGF-type_Asp/Asn_hydroxyl_site"/>
</dbReference>
<dbReference type="SUPFAM" id="SSF56112">
    <property type="entry name" value="Protein kinase-like (PK-like)"/>
    <property type="match status" value="1"/>
</dbReference>
<dbReference type="Gene3D" id="2.10.25.10">
    <property type="entry name" value="Laminin"/>
    <property type="match status" value="1"/>
</dbReference>
<protein>
    <recommendedName>
        <fullName evidence="11">EGF-like domain-containing protein</fullName>
    </recommendedName>
</protein>
<evidence type="ECO:0000256" key="3">
    <source>
        <dbReference type="ARBA" id="ARBA00022729"/>
    </source>
</evidence>
<keyword evidence="4" id="KW-0677">Repeat</keyword>